<evidence type="ECO:0000313" key="5">
    <source>
        <dbReference type="EMBL" id="QHI68934.1"/>
    </source>
</evidence>
<keyword evidence="4" id="KW-0472">Membrane</keyword>
<feature type="transmembrane region" description="Helical" evidence="4">
    <location>
        <begin position="397"/>
        <end position="418"/>
    </location>
</feature>
<accession>A0A6P1M8S6</accession>
<feature type="transmembrane region" description="Helical" evidence="4">
    <location>
        <begin position="43"/>
        <end position="65"/>
    </location>
</feature>
<name>A0A6P1M8S6_9BACT</name>
<dbReference type="EMBL" id="CP047593">
    <property type="protein sequence ID" value="QHI68934.1"/>
    <property type="molecule type" value="Genomic_DNA"/>
</dbReference>
<feature type="transmembrane region" description="Helical" evidence="4">
    <location>
        <begin position="329"/>
        <end position="358"/>
    </location>
</feature>
<dbReference type="KEGG" id="taer:GT409_05550"/>
<organism evidence="5 6">
    <name type="scientific">Tichowtungia aerotolerans</name>
    <dbReference type="NCBI Taxonomy" id="2697043"/>
    <lineage>
        <taxon>Bacteria</taxon>
        <taxon>Pseudomonadati</taxon>
        <taxon>Kiritimatiellota</taxon>
        <taxon>Tichowtungiia</taxon>
        <taxon>Tichowtungiales</taxon>
        <taxon>Tichowtungiaceae</taxon>
        <taxon>Tichowtungia</taxon>
    </lineage>
</organism>
<protein>
    <submittedName>
        <fullName evidence="5">Glycosyltransferase</fullName>
    </submittedName>
</protein>
<evidence type="ECO:0000256" key="3">
    <source>
        <dbReference type="ARBA" id="ARBA00022679"/>
    </source>
</evidence>
<keyword evidence="6" id="KW-1185">Reference proteome</keyword>
<dbReference type="Gene3D" id="3.90.550.10">
    <property type="entry name" value="Spore Coat Polysaccharide Biosynthesis Protein SpsA, Chain A"/>
    <property type="match status" value="1"/>
</dbReference>
<dbReference type="AlphaFoldDB" id="A0A6P1M8S6"/>
<evidence type="ECO:0000256" key="4">
    <source>
        <dbReference type="SAM" id="Phobius"/>
    </source>
</evidence>
<feature type="transmembrane region" description="Helical" evidence="4">
    <location>
        <begin position="6"/>
        <end position="27"/>
    </location>
</feature>
<dbReference type="Proteomes" id="UP000464954">
    <property type="component" value="Chromosome"/>
</dbReference>
<feature type="transmembrane region" description="Helical" evidence="4">
    <location>
        <begin position="365"/>
        <end position="385"/>
    </location>
</feature>
<dbReference type="PANTHER" id="PTHR43630:SF1">
    <property type="entry name" value="POLY-BETA-1,6-N-ACETYL-D-GLUCOSAMINE SYNTHASE"/>
    <property type="match status" value="1"/>
</dbReference>
<evidence type="ECO:0000256" key="1">
    <source>
        <dbReference type="ARBA" id="ARBA00006739"/>
    </source>
</evidence>
<reference evidence="5 6" key="1">
    <citation type="submission" date="2020-01" db="EMBL/GenBank/DDBJ databases">
        <title>Ponticoccus aerotolerans gen. nov., sp. nov., an anaerobic bacterium and proposal of Ponticoccusceae fam. nov., Ponticoccusles ord. nov. and Ponticoccuse classis nov. in the phylum Kiritimatiellaeota.</title>
        <authorList>
            <person name="Zhou L.Y."/>
            <person name="Du Z.J."/>
        </authorList>
    </citation>
    <scope>NUCLEOTIDE SEQUENCE [LARGE SCALE GENOMIC DNA]</scope>
    <source>
        <strain evidence="5 6">S-5007</strain>
    </source>
</reference>
<proteinExistence type="inferred from homology"/>
<dbReference type="RefSeq" id="WP_160627739.1">
    <property type="nucleotide sequence ID" value="NZ_CP047593.1"/>
</dbReference>
<dbReference type="GO" id="GO:0016757">
    <property type="term" value="F:glycosyltransferase activity"/>
    <property type="evidence" value="ECO:0007669"/>
    <property type="project" value="UniProtKB-KW"/>
</dbReference>
<keyword evidence="4" id="KW-0812">Transmembrane</keyword>
<keyword evidence="3 5" id="KW-0808">Transferase</keyword>
<keyword evidence="2" id="KW-0328">Glycosyltransferase</keyword>
<gene>
    <name evidence="5" type="ORF">GT409_05550</name>
</gene>
<dbReference type="SUPFAM" id="SSF53448">
    <property type="entry name" value="Nucleotide-diphospho-sugar transferases"/>
    <property type="match status" value="1"/>
</dbReference>
<evidence type="ECO:0000313" key="6">
    <source>
        <dbReference type="Proteomes" id="UP000464954"/>
    </source>
</evidence>
<dbReference type="PANTHER" id="PTHR43630">
    <property type="entry name" value="POLY-BETA-1,6-N-ACETYL-D-GLUCOSAMINE SYNTHASE"/>
    <property type="match status" value="1"/>
</dbReference>
<evidence type="ECO:0000256" key="2">
    <source>
        <dbReference type="ARBA" id="ARBA00022676"/>
    </source>
</evidence>
<dbReference type="CDD" id="cd06423">
    <property type="entry name" value="CESA_like"/>
    <property type="match status" value="1"/>
</dbReference>
<keyword evidence="4" id="KW-1133">Transmembrane helix</keyword>
<dbReference type="InterPro" id="IPR029044">
    <property type="entry name" value="Nucleotide-diphossugar_trans"/>
</dbReference>
<comment type="similarity">
    <text evidence="1">Belongs to the glycosyltransferase 2 family.</text>
</comment>
<sequence>MTKDHFWTGCFITAMYAFTGMVLYLGATQPYIELQEFEPLRKVLFFLLLPVLFKYAIQLICAPAYSLIQERRARRLVDSPIPSVSVLIPAWNEEVGIEKTIRSVIGTDYPHLQVVVINDGSTDGTHEVVTRFLNQHEASGGSAQITYLNLSNGGKAAAMNYGLMHATGEIMITVDADSVMDPNAIEKLVRCFDDPRVGGVAGNVIIANRSKPIEWIQQLEYLYGFFFKRADSLFGSVYIIGGAAAAYRRNVLDEMGGFDRTIITEDIEMSTRILSRGYKTHYAADAVVYTEGPSDWQGLCRQRLRWKYGRLLTFLKHRNLFFSTNHRPYLSFLLLPLAVYAEALLLLELSLFPLFLGYTVFSQDYAPLIVIMAAMTVVVVFQLLLEPKRQFHNNLLWLAPVAWLIFFVIDMVEFQALVRSINRISSGRELKWQRWTRIGVTSGIHSR</sequence>
<dbReference type="Pfam" id="PF13641">
    <property type="entry name" value="Glyco_tranf_2_3"/>
    <property type="match status" value="1"/>
</dbReference>